<evidence type="ECO:0000313" key="4">
    <source>
        <dbReference type="EMBL" id="KAJ8949670.1"/>
    </source>
</evidence>
<evidence type="ECO:0000259" key="3">
    <source>
        <dbReference type="PROSITE" id="PS50085"/>
    </source>
</evidence>
<proteinExistence type="predicted"/>
<name>A0AAV8YER2_9CUCU</name>
<dbReference type="PROSITE" id="PS50085">
    <property type="entry name" value="RAPGAP"/>
    <property type="match status" value="1"/>
</dbReference>
<dbReference type="Gene3D" id="3.40.50.11210">
    <property type="entry name" value="Rap/Ran-GAP"/>
    <property type="match status" value="1"/>
</dbReference>
<accession>A0AAV8YER2</accession>
<evidence type="ECO:0000313" key="5">
    <source>
        <dbReference type="Proteomes" id="UP001162156"/>
    </source>
</evidence>
<dbReference type="SUPFAM" id="SSF111347">
    <property type="entry name" value="Rap/Ran-GAP"/>
    <property type="match status" value="1"/>
</dbReference>
<sequence length="755" mass="84520">MPSNLVPNKFIFDNTSDTASMASMASSDRSTTPDQFGSTDYDPLLLPLDSAHALFVRATYLVCHRLISSWKTDLNVSLAALELLSGLARIHIKGSDAMECKRAVKWLCDYIVYQCSRPPPSHSKDLHSTIVAAFQCCSVWLLEHPYLLRDKDCLTTVLEVAELGVSGTKSVGKPGEPIKMKEQKELKPASMRVRDAAENLLTCILEQVSYFPSECGPESISSLLDEVSLLKHCNSWPTNCNDQSAAVERFRYFVTEGSVMLALLEEPLGNDQDPQPTVTLLIRGPFGRHAWTMQLRHLPRHRSGTKYHAHNACRPVVMQDTPIRAQVKQKYFPDSVDRVNQCKVDQSIPSLESVLSNDETISNETDLLAQLMGRQIAVESNIAQVQSSTVLQECTPPPVCHDFQTARLFLSHFGLLSLDDSEDDSENGPTLSALDSSATEFCKDLTFLDNMSPRTCDTIHIFYVRSQQSQAQDIVSNILNENSISPYFSEFIHSLGWPVEVNKHPGWTGHTSTSWKVASSTEQGTTQKQKLYDGSSHVLYWADACSEIAFVIPSQFKTSDSQMDQPSYTTSSLSSWSDRSWSDSSRDKRTLSLDLDKQPVPPKRSGHRSILHPHTNTKIMVVWLESFEDHLNLPIGDLLNCMNTGLERGTVSKTSEVLVIYLHLLSTGLLRIHLQGPSGRVGLASPLVEGMVVSRRALGPLVRHTALNMARRRRLDSDSYQPPHVRRRLKVQEIVQKYKREMSKPELLTYLFSST</sequence>
<keyword evidence="5" id="KW-1185">Reference proteome</keyword>
<dbReference type="Proteomes" id="UP001162156">
    <property type="component" value="Unassembled WGS sequence"/>
</dbReference>
<evidence type="ECO:0000256" key="2">
    <source>
        <dbReference type="SAM" id="MobiDB-lite"/>
    </source>
</evidence>
<dbReference type="EMBL" id="JANEYF010002218">
    <property type="protein sequence ID" value="KAJ8949670.1"/>
    <property type="molecule type" value="Genomic_DNA"/>
</dbReference>
<dbReference type="PANTHER" id="PTHR21344">
    <property type="entry name" value="RAL GTPASE-ACTIVATING PROTEIN SUBUNIT BETA"/>
    <property type="match status" value="1"/>
</dbReference>
<feature type="compositionally biased region" description="Basic and acidic residues" evidence="2">
    <location>
        <begin position="580"/>
        <end position="589"/>
    </location>
</feature>
<feature type="compositionally biased region" description="Polar residues" evidence="2">
    <location>
        <begin position="559"/>
        <end position="570"/>
    </location>
</feature>
<dbReference type="GO" id="GO:0051056">
    <property type="term" value="P:regulation of small GTPase mediated signal transduction"/>
    <property type="evidence" value="ECO:0007669"/>
    <property type="project" value="InterPro"/>
</dbReference>
<dbReference type="InterPro" id="IPR035974">
    <property type="entry name" value="Rap/Ran-GAP_sf"/>
</dbReference>
<dbReference type="InterPro" id="IPR000331">
    <property type="entry name" value="Rap/Ran_GAP_dom"/>
</dbReference>
<evidence type="ECO:0000256" key="1">
    <source>
        <dbReference type="ARBA" id="ARBA00022468"/>
    </source>
</evidence>
<keyword evidence="1" id="KW-0343">GTPase activation</keyword>
<dbReference type="AlphaFoldDB" id="A0AAV8YER2"/>
<gene>
    <name evidence="4" type="ORF">NQ314_008131</name>
</gene>
<organism evidence="4 5">
    <name type="scientific">Rhamnusium bicolor</name>
    <dbReference type="NCBI Taxonomy" id="1586634"/>
    <lineage>
        <taxon>Eukaryota</taxon>
        <taxon>Metazoa</taxon>
        <taxon>Ecdysozoa</taxon>
        <taxon>Arthropoda</taxon>
        <taxon>Hexapoda</taxon>
        <taxon>Insecta</taxon>
        <taxon>Pterygota</taxon>
        <taxon>Neoptera</taxon>
        <taxon>Endopterygota</taxon>
        <taxon>Coleoptera</taxon>
        <taxon>Polyphaga</taxon>
        <taxon>Cucujiformia</taxon>
        <taxon>Chrysomeloidea</taxon>
        <taxon>Cerambycidae</taxon>
        <taxon>Lepturinae</taxon>
        <taxon>Rhagiini</taxon>
        <taxon>Rhamnusium</taxon>
    </lineage>
</organism>
<feature type="domain" description="Rap-GAP" evidence="3">
    <location>
        <begin position="445"/>
        <end position="735"/>
    </location>
</feature>
<feature type="region of interest" description="Disordered" evidence="2">
    <location>
        <begin position="559"/>
        <end position="589"/>
    </location>
</feature>
<reference evidence="4" key="1">
    <citation type="journal article" date="2023" name="Insect Mol. Biol.">
        <title>Genome sequencing provides insights into the evolution of gene families encoding plant cell wall-degrading enzymes in longhorned beetles.</title>
        <authorList>
            <person name="Shin N.R."/>
            <person name="Okamura Y."/>
            <person name="Kirsch R."/>
            <person name="Pauchet Y."/>
        </authorList>
    </citation>
    <scope>NUCLEOTIDE SEQUENCE</scope>
    <source>
        <strain evidence="4">RBIC_L_NR</strain>
    </source>
</reference>
<dbReference type="GO" id="GO:0005096">
    <property type="term" value="F:GTPase activator activity"/>
    <property type="evidence" value="ECO:0007669"/>
    <property type="project" value="UniProtKB-KW"/>
</dbReference>
<protein>
    <recommendedName>
        <fullName evidence="3">Rap-GAP domain-containing protein</fullName>
    </recommendedName>
</protein>
<comment type="caution">
    <text evidence="4">The sequence shown here is derived from an EMBL/GenBank/DDBJ whole genome shotgun (WGS) entry which is preliminary data.</text>
</comment>
<dbReference type="PANTHER" id="PTHR21344:SF1">
    <property type="entry name" value="RAL GTPASE-ACTIVATING PROTEIN SUBUNIT BETA"/>
    <property type="match status" value="1"/>
</dbReference>
<dbReference type="InterPro" id="IPR039930">
    <property type="entry name" value="RALGAPB"/>
</dbReference>